<comment type="caution">
    <text evidence="3">The sequence shown here is derived from an EMBL/GenBank/DDBJ whole genome shotgun (WGS) entry which is preliminary data.</text>
</comment>
<evidence type="ECO:0000313" key="4">
    <source>
        <dbReference type="Proteomes" id="UP000614996"/>
    </source>
</evidence>
<reference evidence="4" key="1">
    <citation type="journal article" date="2021" name="Int. J. Syst. Evol. Microbiol.">
        <title>Actinocatenispora comari sp. nov., an endophytic actinomycete isolated from aerial parts of Comarum salesowianum.</title>
        <authorList>
            <person name="Oyunbileg N."/>
            <person name="Iizaka Y."/>
            <person name="Hamada M."/>
            <person name="Davaapurev B.O."/>
            <person name="Fukumoto A."/>
            <person name="Tsetseg B."/>
            <person name="Kato F."/>
            <person name="Tamura T."/>
            <person name="Batkhuu J."/>
            <person name="Anzai Y."/>
        </authorList>
    </citation>
    <scope>NUCLEOTIDE SEQUENCE [LARGE SCALE GENOMIC DNA]</scope>
    <source>
        <strain evidence="4">NUM-2625</strain>
    </source>
</reference>
<dbReference type="AlphaFoldDB" id="A0A8J4EIG5"/>
<protein>
    <recommendedName>
        <fullName evidence="2">Adenylyltransferase AadA C-terminal domain-containing protein</fullName>
    </recommendedName>
</protein>
<feature type="domain" description="Adenylyltransferase AadA C-terminal" evidence="2">
    <location>
        <begin position="156"/>
        <end position="216"/>
    </location>
</feature>
<dbReference type="InterPro" id="IPR025184">
    <property type="entry name" value="AadA_C"/>
</dbReference>
<dbReference type="EMBL" id="BOPO01000017">
    <property type="protein sequence ID" value="GIL26062.1"/>
    <property type="molecule type" value="Genomic_DNA"/>
</dbReference>
<evidence type="ECO:0000256" key="1">
    <source>
        <dbReference type="ARBA" id="ARBA00022679"/>
    </source>
</evidence>
<organism evidence="3 4">
    <name type="scientific">Actinocatenispora comari</name>
    <dbReference type="NCBI Taxonomy" id="2807577"/>
    <lineage>
        <taxon>Bacteria</taxon>
        <taxon>Bacillati</taxon>
        <taxon>Actinomycetota</taxon>
        <taxon>Actinomycetes</taxon>
        <taxon>Micromonosporales</taxon>
        <taxon>Micromonosporaceae</taxon>
        <taxon>Actinocatenispora</taxon>
    </lineage>
</organism>
<gene>
    <name evidence="3" type="ORF">NUM_13160</name>
</gene>
<keyword evidence="4" id="KW-1185">Reference proteome</keyword>
<dbReference type="Proteomes" id="UP000614996">
    <property type="component" value="Unassembled WGS sequence"/>
</dbReference>
<accession>A0A8J4EIG5</accession>
<keyword evidence="1" id="KW-0808">Transferase</keyword>
<name>A0A8J4EIG5_9ACTN</name>
<proteinExistence type="predicted"/>
<sequence length="239" mass="25979">MGDFRASGVGRGPFRTASDIDVVAVLSRRTEADTAVLADAHARVTAAQPRPSFDGCFLTEAELAAGPDGCGDVPCAQSGRFVAAGRSGINPVTFCELARYGIAVRGPQPDELDVWDDPAALRAFTADNLRTYWRPAWHQGRRPSPLWFAVGLTGWYPVWTVLGVSRLHYTLATGEMTSKCGAGRYARETFGPRWHRILDESLALRTGGAEGRRGYRNPVARRRETLAYLDATIDAALAL</sequence>
<evidence type="ECO:0000313" key="3">
    <source>
        <dbReference type="EMBL" id="GIL26062.1"/>
    </source>
</evidence>
<dbReference type="GO" id="GO:0016740">
    <property type="term" value="F:transferase activity"/>
    <property type="evidence" value="ECO:0007669"/>
    <property type="project" value="UniProtKB-KW"/>
</dbReference>
<evidence type="ECO:0000259" key="2">
    <source>
        <dbReference type="Pfam" id="PF13427"/>
    </source>
</evidence>
<dbReference type="Pfam" id="PF13427">
    <property type="entry name" value="AadA_C"/>
    <property type="match status" value="1"/>
</dbReference>